<evidence type="ECO:0000313" key="4">
    <source>
        <dbReference type="Proteomes" id="UP000247005"/>
    </source>
</evidence>
<protein>
    <recommendedName>
        <fullName evidence="5">Lipoprotein</fullName>
    </recommendedName>
</protein>
<evidence type="ECO:0000313" key="3">
    <source>
        <dbReference type="Proteomes" id="UP000237073"/>
    </source>
</evidence>
<gene>
    <name evidence="2" type="ORF">CHU32_02530</name>
    <name evidence="1" type="ORF">CHU33_12640</name>
</gene>
<sequence>MKKIVMAGVLLVLTGCSQTTYTEATRADDPAAAEHAAPAPGTKITTAGGACVDSTGAPASCPTPGM</sequence>
<dbReference type="Proteomes" id="UP000237073">
    <property type="component" value="Unassembled WGS sequence"/>
</dbReference>
<keyword evidence="3" id="KW-1185">Reference proteome</keyword>
<dbReference type="PROSITE" id="PS51257">
    <property type="entry name" value="PROKAR_LIPOPROTEIN"/>
    <property type="match status" value="1"/>
</dbReference>
<name>A0A2P5GUU9_9ENTR</name>
<dbReference type="EMBL" id="PQGE01000010">
    <property type="protein sequence ID" value="POP44304.1"/>
    <property type="molecule type" value="Genomic_DNA"/>
</dbReference>
<accession>A0A2P5GUU9</accession>
<dbReference type="Proteomes" id="UP000247005">
    <property type="component" value="Unassembled WGS sequence"/>
</dbReference>
<comment type="caution">
    <text evidence="2">The sequence shown here is derived from an EMBL/GenBank/DDBJ whole genome shotgun (WGS) entry which is preliminary data.</text>
</comment>
<organism evidence="2 4">
    <name type="scientific">Superficieibacter electus</name>
    <dbReference type="NCBI Taxonomy" id="2022662"/>
    <lineage>
        <taxon>Bacteria</taxon>
        <taxon>Pseudomonadati</taxon>
        <taxon>Pseudomonadota</taxon>
        <taxon>Gammaproteobacteria</taxon>
        <taxon>Enterobacterales</taxon>
        <taxon>Enterobacteriaceae</taxon>
        <taxon>Superficieibacter</taxon>
    </lineage>
</organism>
<dbReference type="AlphaFoldDB" id="A0A2P5GUU9"/>
<evidence type="ECO:0008006" key="5">
    <source>
        <dbReference type="Google" id="ProtNLM"/>
    </source>
</evidence>
<reference evidence="3 4" key="1">
    <citation type="submission" date="2018-01" db="EMBL/GenBank/DDBJ databases">
        <title>Superficieibacter electus gen. nov., sp. nov., an extended-spectrum beta-lactamase possessing member of the Enterobacteriaceae family, isolated from intensive care unit surfaces.</title>
        <authorList>
            <person name="Potter R.F."/>
            <person name="D'Souza A.W."/>
        </authorList>
    </citation>
    <scope>NUCLEOTIDE SEQUENCE [LARGE SCALE GENOMIC DNA]</scope>
    <source>
        <strain evidence="2 4">BP-1</strain>
        <strain evidence="1 3">BP-2</strain>
    </source>
</reference>
<evidence type="ECO:0000313" key="1">
    <source>
        <dbReference type="EMBL" id="POP44304.1"/>
    </source>
</evidence>
<dbReference type="RefSeq" id="WP_103676440.1">
    <property type="nucleotide sequence ID" value="NZ_PQGD01000002.1"/>
</dbReference>
<dbReference type="EMBL" id="PQGD01000002">
    <property type="protein sequence ID" value="POP50322.1"/>
    <property type="molecule type" value="Genomic_DNA"/>
</dbReference>
<proteinExistence type="predicted"/>
<evidence type="ECO:0000313" key="2">
    <source>
        <dbReference type="EMBL" id="POP50322.1"/>
    </source>
</evidence>